<reference evidence="5" key="1">
    <citation type="journal article" date="2019" name="Int. J. Syst. Evol. Microbiol.">
        <title>The Global Catalogue of Microorganisms (GCM) 10K type strain sequencing project: providing services to taxonomists for standard genome sequencing and annotation.</title>
        <authorList>
            <consortium name="The Broad Institute Genomics Platform"/>
            <consortium name="The Broad Institute Genome Sequencing Center for Infectious Disease"/>
            <person name="Wu L."/>
            <person name="Ma J."/>
        </authorList>
    </citation>
    <scope>NUCLEOTIDE SEQUENCE [LARGE SCALE GENOMIC DNA]</scope>
    <source>
        <strain evidence="5">KCTC 42182</strain>
    </source>
</reference>
<keyword evidence="4" id="KW-0032">Aminotransferase</keyword>
<dbReference type="RefSeq" id="WP_379728356.1">
    <property type="nucleotide sequence ID" value="NZ_JBHRYJ010000003.1"/>
</dbReference>
<dbReference type="InterPro" id="IPR015421">
    <property type="entry name" value="PyrdxlP-dep_Trfase_major"/>
</dbReference>
<comment type="caution">
    <text evidence="4">The sequence shown here is derived from an EMBL/GenBank/DDBJ whole genome shotgun (WGS) entry which is preliminary data.</text>
</comment>
<gene>
    <name evidence="4" type="ORF">ACFOOQ_15665</name>
</gene>
<keyword evidence="4" id="KW-0808">Transferase</keyword>
<name>A0ABV7VKE2_9PROT</name>
<evidence type="ECO:0000256" key="3">
    <source>
        <dbReference type="RuleBase" id="RU004508"/>
    </source>
</evidence>
<dbReference type="InterPro" id="IPR015424">
    <property type="entry name" value="PyrdxlP-dep_Trfase"/>
</dbReference>
<dbReference type="Gene3D" id="3.40.640.10">
    <property type="entry name" value="Type I PLP-dependent aspartate aminotransferase-like (Major domain)"/>
    <property type="match status" value="1"/>
</dbReference>
<dbReference type="InterPro" id="IPR000653">
    <property type="entry name" value="DegT/StrS_aminotransferase"/>
</dbReference>
<protein>
    <submittedName>
        <fullName evidence="4">DegT/DnrJ/EryC1/StrS family aminotransferase</fullName>
    </submittedName>
</protein>
<evidence type="ECO:0000313" key="5">
    <source>
        <dbReference type="Proteomes" id="UP001595711"/>
    </source>
</evidence>
<organism evidence="4 5">
    <name type="scientific">Ferrovibrio xuzhouensis</name>
    <dbReference type="NCBI Taxonomy" id="1576914"/>
    <lineage>
        <taxon>Bacteria</taxon>
        <taxon>Pseudomonadati</taxon>
        <taxon>Pseudomonadota</taxon>
        <taxon>Alphaproteobacteria</taxon>
        <taxon>Rhodospirillales</taxon>
        <taxon>Rhodospirillaceae</taxon>
        <taxon>Ferrovibrio</taxon>
    </lineage>
</organism>
<accession>A0ABV7VKE2</accession>
<dbReference type="InterPro" id="IPR015422">
    <property type="entry name" value="PyrdxlP-dep_Trfase_small"/>
</dbReference>
<dbReference type="PANTHER" id="PTHR30244:SF36">
    <property type="entry name" value="3-OXO-GLUCOSE-6-PHOSPHATE:GLUTAMATE AMINOTRANSFERASE"/>
    <property type="match status" value="1"/>
</dbReference>
<dbReference type="SUPFAM" id="SSF53383">
    <property type="entry name" value="PLP-dependent transferases"/>
    <property type="match status" value="1"/>
</dbReference>
<sequence>MSVPFFDIGPTHAEIAGEMDRAWHAVLDHRHFIMGERLAAFEAEFAAYCDTAHAIGVANGLDALTLILDGLGIGPGDEVIVPAHTFIATWLAVSRVGARPVPVDCEAATCNIDPAAVGAAVTGRTRAVIAVHLYGMPAAMAPLQQLCTAHGLHLIEDAAQAHGATGQGRRTGSLGIAAGFSFYPTKNLGALGDGGAVVTSDDALAARVRLLRNYGSERKYEHLVAGYNSRLDELQAALLSIKLRQLDRLNDQRRQIATRYQSGLAGLPDVTLPAVPDDYAPVWHLYTIRHPRRDAMMQSLAAAGIQTLIHYPAPPHLQPAYAALGYAAGAFPVAEAIARTTLSLPIWPGMSTEQVDAVIAAVTTAAHQDSNKVKTA</sequence>
<dbReference type="CDD" id="cd00616">
    <property type="entry name" value="AHBA_syn"/>
    <property type="match status" value="1"/>
</dbReference>
<dbReference type="PANTHER" id="PTHR30244">
    <property type="entry name" value="TRANSAMINASE"/>
    <property type="match status" value="1"/>
</dbReference>
<dbReference type="Pfam" id="PF01041">
    <property type="entry name" value="DegT_DnrJ_EryC1"/>
    <property type="match status" value="1"/>
</dbReference>
<evidence type="ECO:0000313" key="4">
    <source>
        <dbReference type="EMBL" id="MFC3676996.1"/>
    </source>
</evidence>
<proteinExistence type="inferred from homology"/>
<dbReference type="Proteomes" id="UP001595711">
    <property type="component" value="Unassembled WGS sequence"/>
</dbReference>
<keyword evidence="5" id="KW-1185">Reference proteome</keyword>
<keyword evidence="1 3" id="KW-0663">Pyridoxal phosphate</keyword>
<dbReference type="EMBL" id="JBHRYJ010000003">
    <property type="protein sequence ID" value="MFC3676996.1"/>
    <property type="molecule type" value="Genomic_DNA"/>
</dbReference>
<dbReference type="GO" id="GO:0008483">
    <property type="term" value="F:transaminase activity"/>
    <property type="evidence" value="ECO:0007669"/>
    <property type="project" value="UniProtKB-KW"/>
</dbReference>
<evidence type="ECO:0000256" key="1">
    <source>
        <dbReference type="ARBA" id="ARBA00022898"/>
    </source>
</evidence>
<dbReference type="Gene3D" id="3.90.1150.10">
    <property type="entry name" value="Aspartate Aminotransferase, domain 1"/>
    <property type="match status" value="1"/>
</dbReference>
<evidence type="ECO:0000256" key="2">
    <source>
        <dbReference type="ARBA" id="ARBA00037999"/>
    </source>
</evidence>
<comment type="similarity">
    <text evidence="2 3">Belongs to the DegT/DnrJ/EryC1 family.</text>
</comment>
<dbReference type="PIRSF" id="PIRSF000390">
    <property type="entry name" value="PLP_StrS"/>
    <property type="match status" value="1"/>
</dbReference>